<dbReference type="InterPro" id="IPR006531">
    <property type="entry name" value="Gp5/Vgr_OB"/>
</dbReference>
<comment type="similarity">
    <text evidence="1">Belongs to the VgrG protein family.</text>
</comment>
<name>A0A4U1IZE6_9BACT</name>
<dbReference type="Proteomes" id="UP000309215">
    <property type="component" value="Unassembled WGS sequence"/>
</dbReference>
<evidence type="ECO:0000313" key="4">
    <source>
        <dbReference type="Proteomes" id="UP000309215"/>
    </source>
</evidence>
<dbReference type="SUPFAM" id="SSF69279">
    <property type="entry name" value="Phage tail proteins"/>
    <property type="match status" value="2"/>
</dbReference>
<protein>
    <submittedName>
        <fullName evidence="3">Type VI secretion system tip protein VgrG</fullName>
    </submittedName>
</protein>
<dbReference type="EMBL" id="SSMQ01000050">
    <property type="protein sequence ID" value="TKD00089.1"/>
    <property type="molecule type" value="Genomic_DNA"/>
</dbReference>
<dbReference type="InterPro" id="IPR006533">
    <property type="entry name" value="T6SS_Vgr_RhsGE"/>
</dbReference>
<dbReference type="AlphaFoldDB" id="A0A4U1IZE6"/>
<proteinExistence type="inferred from homology"/>
<dbReference type="InterPro" id="IPR037026">
    <property type="entry name" value="Vgr_OB-fold_dom_sf"/>
</dbReference>
<dbReference type="InterPro" id="IPR017847">
    <property type="entry name" value="T6SS_RhsGE_Vgr_subset"/>
</dbReference>
<dbReference type="Gene3D" id="2.40.50.230">
    <property type="entry name" value="Gp5 N-terminal domain"/>
    <property type="match status" value="1"/>
</dbReference>
<dbReference type="OrthoDB" id="5482463at2"/>
<evidence type="ECO:0000313" key="3">
    <source>
        <dbReference type="EMBL" id="TKD00089.1"/>
    </source>
</evidence>
<gene>
    <name evidence="3" type="primary">tssI</name>
    <name evidence="3" type="ORF">E8A74_35640</name>
</gene>
<evidence type="ECO:0000256" key="1">
    <source>
        <dbReference type="ARBA" id="ARBA00005558"/>
    </source>
</evidence>
<dbReference type="Gene3D" id="4.10.220.110">
    <property type="match status" value="1"/>
</dbReference>
<dbReference type="Pfam" id="PF04717">
    <property type="entry name" value="Phage_base_V"/>
    <property type="match status" value="1"/>
</dbReference>
<comment type="caution">
    <text evidence="3">The sequence shown here is derived from an EMBL/GenBank/DDBJ whole genome shotgun (WGS) entry which is preliminary data.</text>
</comment>
<dbReference type="Gene3D" id="3.55.50.10">
    <property type="entry name" value="Baseplate protein-like domains"/>
    <property type="match status" value="1"/>
</dbReference>
<reference evidence="3 4" key="1">
    <citation type="submission" date="2019-04" db="EMBL/GenBank/DDBJ databases">
        <authorList>
            <person name="Li Y."/>
            <person name="Wang J."/>
        </authorList>
    </citation>
    <scope>NUCLEOTIDE SEQUENCE [LARGE SCALE GENOMIC DNA]</scope>
    <source>
        <strain evidence="3 4">DSM 14668</strain>
    </source>
</reference>
<evidence type="ECO:0000259" key="2">
    <source>
        <dbReference type="Pfam" id="PF04717"/>
    </source>
</evidence>
<sequence length="781" mass="85838">MTDLITFSSSGLPDDVRVVGFRGREWISRPYRFEVFLVAKSESGEGVDLGDAVGAKAQMVIDRADDRLPPYVFAGILAGIELLHETDGQALLRATMVPRLWELSLARHSRVFTNMSVPEILQAVLEEHGISGDGLELRLGSYEKEAHVCQYRETDLEFLSRWMEREGIYYFFEHADGGEKLVLCDNESYDDEPLGLPIRYYPQTGEDRSARASFRSFRSAHVSLPASVKLADYDDTKPNLDVSGKATVSQQGSAEVVWYGDRFFTPGAGARLAKVRAEEYKARQVVFQAAGTRTHLHTGKAFELEDHPRAKFNARYLAIEVAHHGNQAMGLASFRELVDLSHDEVYFVEVLAIPADVQFRPESRAAWPRIHGFENGVVDGAAESEYAQIDDMGRYKIKLHFDEGTGKDGKASTYVRMMQPHGGGIEGFHFPLRKGTEVIVSFLGGDPDRPVISGVVPNALTPSPVTSGNHTKNVIQTGGRNRWELEDKAGQQRITMSTPYANTYLRMGSPNDDHEAILKTDQRGLWHTCQSTDHIVGTWQNIEVGSYQTESVGTYYTMQVGGYKEESVTGYVKETYGSTKDETVTGKVTETWPTQETTVSGLRKQHVGTLDVDVDKNATLDIGGNQTINVTGDRTLNVTGNRNDVVVGNVTVNVTQSYTQNVTSNMNVLVLANRTVTVAADDKSIFGGPEAKITVGPNLDITLISKNEGVIGLHTEFNVGGKIEMFAGLKLALVAGMSIEVGAFKTETKAFSAKVNVTKIESAATWLGTKAITLLTGMKII</sequence>
<accession>A0A4U1IZE6</accession>
<dbReference type="Gene3D" id="2.30.110.50">
    <property type="match status" value="1"/>
</dbReference>
<dbReference type="Pfam" id="PF05954">
    <property type="entry name" value="Phage_GPD"/>
    <property type="match status" value="1"/>
</dbReference>
<organism evidence="3 4">
    <name type="scientific">Polyangium fumosum</name>
    <dbReference type="NCBI Taxonomy" id="889272"/>
    <lineage>
        <taxon>Bacteria</taxon>
        <taxon>Pseudomonadati</taxon>
        <taxon>Myxococcota</taxon>
        <taxon>Polyangia</taxon>
        <taxon>Polyangiales</taxon>
        <taxon>Polyangiaceae</taxon>
        <taxon>Polyangium</taxon>
    </lineage>
</organism>
<dbReference type="SUPFAM" id="SSF69255">
    <property type="entry name" value="gp5 N-terminal domain-like"/>
    <property type="match status" value="1"/>
</dbReference>
<dbReference type="NCBIfam" id="TIGR01646">
    <property type="entry name" value="vgr_GE"/>
    <property type="match status" value="1"/>
</dbReference>
<dbReference type="NCBIfam" id="TIGR03361">
    <property type="entry name" value="VI_Rhs_Vgr"/>
    <property type="match status" value="1"/>
</dbReference>
<keyword evidence="4" id="KW-1185">Reference proteome</keyword>
<dbReference type="RefSeq" id="WP_136933556.1">
    <property type="nucleotide sequence ID" value="NZ_SSMQ01000050.1"/>
</dbReference>
<dbReference type="SUPFAM" id="SSF69349">
    <property type="entry name" value="Phage fibre proteins"/>
    <property type="match status" value="2"/>
</dbReference>
<feature type="domain" description="Gp5/Type VI secretion system Vgr protein OB-fold" evidence="2">
    <location>
        <begin position="390"/>
        <end position="455"/>
    </location>
</feature>